<gene>
    <name evidence="2" type="ORF">DAEQUDRAFT_651581</name>
</gene>
<evidence type="ECO:0000313" key="3">
    <source>
        <dbReference type="Proteomes" id="UP000076727"/>
    </source>
</evidence>
<dbReference type="Proteomes" id="UP000076727">
    <property type="component" value="Unassembled WGS sequence"/>
</dbReference>
<dbReference type="AlphaFoldDB" id="A0A165PRF9"/>
<name>A0A165PRF9_9APHY</name>
<reference evidence="2 3" key="1">
    <citation type="journal article" date="2016" name="Mol. Biol. Evol.">
        <title>Comparative Genomics of Early-Diverging Mushroom-Forming Fungi Provides Insights into the Origins of Lignocellulose Decay Capabilities.</title>
        <authorList>
            <person name="Nagy L.G."/>
            <person name="Riley R."/>
            <person name="Tritt A."/>
            <person name="Adam C."/>
            <person name="Daum C."/>
            <person name="Floudas D."/>
            <person name="Sun H."/>
            <person name="Yadav J.S."/>
            <person name="Pangilinan J."/>
            <person name="Larsson K.H."/>
            <person name="Matsuura K."/>
            <person name="Barry K."/>
            <person name="Labutti K."/>
            <person name="Kuo R."/>
            <person name="Ohm R.A."/>
            <person name="Bhattacharya S.S."/>
            <person name="Shirouzu T."/>
            <person name="Yoshinaga Y."/>
            <person name="Martin F.M."/>
            <person name="Grigoriev I.V."/>
            <person name="Hibbett D.S."/>
        </authorList>
    </citation>
    <scope>NUCLEOTIDE SEQUENCE [LARGE SCALE GENOMIC DNA]</scope>
    <source>
        <strain evidence="2 3">L-15889</strain>
    </source>
</reference>
<dbReference type="Pfam" id="PF14223">
    <property type="entry name" value="Retrotran_gag_2"/>
    <property type="match status" value="1"/>
</dbReference>
<sequence length="119" mass="13584">MSTSLTDFNSAFEKLDSTGKNWLTFQQRFLIAVRQKKVWSHFDGSSPRPTPVAPTAPTQPEQAALDTWQEKEDLAMYLLTQKLPDVTFTKHRRKGTVATIWAAIIQEFSQKSMLLRANL</sequence>
<evidence type="ECO:0000313" key="2">
    <source>
        <dbReference type="EMBL" id="KZT68542.1"/>
    </source>
</evidence>
<feature type="region of interest" description="Disordered" evidence="1">
    <location>
        <begin position="41"/>
        <end position="62"/>
    </location>
</feature>
<organism evidence="2 3">
    <name type="scientific">Daedalea quercina L-15889</name>
    <dbReference type="NCBI Taxonomy" id="1314783"/>
    <lineage>
        <taxon>Eukaryota</taxon>
        <taxon>Fungi</taxon>
        <taxon>Dikarya</taxon>
        <taxon>Basidiomycota</taxon>
        <taxon>Agaricomycotina</taxon>
        <taxon>Agaricomycetes</taxon>
        <taxon>Polyporales</taxon>
        <taxon>Fomitopsis</taxon>
    </lineage>
</organism>
<accession>A0A165PRF9</accession>
<feature type="non-terminal residue" evidence="2">
    <location>
        <position position="119"/>
    </location>
</feature>
<proteinExistence type="predicted"/>
<protein>
    <submittedName>
        <fullName evidence="2">Uncharacterized protein</fullName>
    </submittedName>
</protein>
<evidence type="ECO:0000256" key="1">
    <source>
        <dbReference type="SAM" id="MobiDB-lite"/>
    </source>
</evidence>
<keyword evidence="3" id="KW-1185">Reference proteome</keyword>
<dbReference type="OrthoDB" id="3263038at2759"/>
<dbReference type="EMBL" id="KV429065">
    <property type="protein sequence ID" value="KZT68542.1"/>
    <property type="molecule type" value="Genomic_DNA"/>
</dbReference>